<protein>
    <submittedName>
        <fullName evidence="2">SDR family oxidoreductase</fullName>
    </submittedName>
</protein>
<dbReference type="CDD" id="cd05266">
    <property type="entry name" value="SDR_a4"/>
    <property type="match status" value="1"/>
</dbReference>
<gene>
    <name evidence="2" type="ORF">FPZ43_11985</name>
</gene>
<evidence type="ECO:0000259" key="1">
    <source>
        <dbReference type="Pfam" id="PF13460"/>
    </source>
</evidence>
<sequence length="268" mass="29010">MTVSILGCGWFGLALGKHLLKTGITVQGSTTSADKLQALEAVGILPYLIDLSPESEQLNRDFFNCDVLIIAIPPKARSGQGQDYVTKLGKAVAGINGGSVQKVILISSTGVYADLNKIVTELDEPAPNTEAGKILFAAEELSRNQTAFKTTVIRFAGLVGPERDPGRFFAGKQNVPNGQAPINLIHLDDCIGVTEAIIEKDKFGYTFNACTPHHPTRAEFYTKAAAKSGYDVPGFLPELNEWKVIESVNVKPLLGYAFKITDWNDWLA</sequence>
<dbReference type="PANTHER" id="PTHR48079">
    <property type="entry name" value="PROTEIN YEEZ"/>
    <property type="match status" value="1"/>
</dbReference>
<keyword evidence="3" id="KW-1185">Reference proteome</keyword>
<dbReference type="GO" id="GO:0005737">
    <property type="term" value="C:cytoplasm"/>
    <property type="evidence" value="ECO:0007669"/>
    <property type="project" value="TreeGrafter"/>
</dbReference>
<name>A0A563UCC6_9SPHI</name>
<dbReference type="RefSeq" id="WP_146382161.1">
    <property type="nucleotide sequence ID" value="NZ_VOEJ01000005.1"/>
</dbReference>
<dbReference type="OrthoDB" id="751203at2"/>
<dbReference type="AlphaFoldDB" id="A0A563UCC6"/>
<reference evidence="2 3" key="1">
    <citation type="submission" date="2019-07" db="EMBL/GenBank/DDBJ databases">
        <authorList>
            <person name="Kim J."/>
        </authorList>
    </citation>
    <scope>NUCLEOTIDE SEQUENCE [LARGE SCALE GENOMIC DNA]</scope>
    <source>
        <strain evidence="3">dk17</strain>
    </source>
</reference>
<dbReference type="EMBL" id="VOEJ01000005">
    <property type="protein sequence ID" value="TWR28976.1"/>
    <property type="molecule type" value="Genomic_DNA"/>
</dbReference>
<comment type="caution">
    <text evidence="2">The sequence shown here is derived from an EMBL/GenBank/DDBJ whole genome shotgun (WGS) entry which is preliminary data.</text>
</comment>
<evidence type="ECO:0000313" key="3">
    <source>
        <dbReference type="Proteomes" id="UP000320042"/>
    </source>
</evidence>
<dbReference type="Proteomes" id="UP000320042">
    <property type="component" value="Unassembled WGS sequence"/>
</dbReference>
<evidence type="ECO:0000313" key="2">
    <source>
        <dbReference type="EMBL" id="TWR28976.1"/>
    </source>
</evidence>
<dbReference type="InterPro" id="IPR051783">
    <property type="entry name" value="NAD(P)-dependent_oxidoreduct"/>
</dbReference>
<dbReference type="GO" id="GO:0004029">
    <property type="term" value="F:aldehyde dehydrogenase (NAD+) activity"/>
    <property type="evidence" value="ECO:0007669"/>
    <property type="project" value="TreeGrafter"/>
</dbReference>
<dbReference type="InterPro" id="IPR016040">
    <property type="entry name" value="NAD(P)-bd_dom"/>
</dbReference>
<organism evidence="2 3">
    <name type="scientific">Mucilaginibacter pallidiroseus</name>
    <dbReference type="NCBI Taxonomy" id="2599295"/>
    <lineage>
        <taxon>Bacteria</taxon>
        <taxon>Pseudomonadati</taxon>
        <taxon>Bacteroidota</taxon>
        <taxon>Sphingobacteriia</taxon>
        <taxon>Sphingobacteriales</taxon>
        <taxon>Sphingobacteriaceae</taxon>
        <taxon>Mucilaginibacter</taxon>
    </lineage>
</organism>
<dbReference type="SUPFAM" id="SSF51735">
    <property type="entry name" value="NAD(P)-binding Rossmann-fold domains"/>
    <property type="match status" value="1"/>
</dbReference>
<accession>A0A563UCC6</accession>
<dbReference type="Gene3D" id="3.40.50.720">
    <property type="entry name" value="NAD(P)-binding Rossmann-like Domain"/>
    <property type="match status" value="1"/>
</dbReference>
<proteinExistence type="predicted"/>
<dbReference type="Pfam" id="PF13460">
    <property type="entry name" value="NAD_binding_10"/>
    <property type="match status" value="1"/>
</dbReference>
<feature type="domain" description="NAD(P)-binding" evidence="1">
    <location>
        <begin position="9"/>
        <end position="167"/>
    </location>
</feature>
<dbReference type="InterPro" id="IPR036291">
    <property type="entry name" value="NAD(P)-bd_dom_sf"/>
</dbReference>
<dbReference type="PANTHER" id="PTHR48079:SF6">
    <property type="entry name" value="NAD(P)-BINDING DOMAIN-CONTAINING PROTEIN-RELATED"/>
    <property type="match status" value="1"/>
</dbReference>